<reference evidence="3 4" key="1">
    <citation type="submission" date="2018-11" db="EMBL/GenBank/DDBJ databases">
        <title>Mesobaculum littorinae gen. nov., sp. nov., isolated from Littorina scabra that represents a novel genus of the order Rhodobacteraceae.</title>
        <authorList>
            <person name="Li F."/>
        </authorList>
    </citation>
    <scope>NUCLEOTIDE SEQUENCE [LARGE SCALE GENOMIC DNA]</scope>
    <source>
        <strain evidence="3 4">M0103</strain>
    </source>
</reference>
<sequence length="166" mass="18264">MIRPLRFWPDPVLQTPCPPVDPADPAIAELAADMIETLYHAQGRGLAAPQVGVAARVFVTDVTWKDGTPAPRIFLNPRIVDHATTLATNDEACLSIPGIAIPVTRPDEIELEWQDPGGALRRDRFTGMSAVIMQHELDHLDGVVTFDRVEAADRDAYLRAYDEAQV</sequence>
<dbReference type="GO" id="GO:0042586">
    <property type="term" value="F:peptide deformylase activity"/>
    <property type="evidence" value="ECO:0007669"/>
    <property type="project" value="UniProtKB-UniRule"/>
</dbReference>
<dbReference type="InterPro" id="IPR023635">
    <property type="entry name" value="Peptide_deformylase"/>
</dbReference>
<evidence type="ECO:0000313" key="3">
    <source>
        <dbReference type="EMBL" id="RVV96797.1"/>
    </source>
</evidence>
<dbReference type="PRINTS" id="PR01576">
    <property type="entry name" value="PDEFORMYLASE"/>
</dbReference>
<dbReference type="SUPFAM" id="SSF56420">
    <property type="entry name" value="Peptide deformylase"/>
    <property type="match status" value="1"/>
</dbReference>
<evidence type="ECO:0000256" key="1">
    <source>
        <dbReference type="ARBA" id="ARBA00010759"/>
    </source>
</evidence>
<dbReference type="AlphaFoldDB" id="A0A438ADQ3"/>
<dbReference type="NCBIfam" id="TIGR00079">
    <property type="entry name" value="pept_deformyl"/>
    <property type="match status" value="1"/>
</dbReference>
<comment type="similarity">
    <text evidence="1 2">Belongs to the polypeptide deformylase family.</text>
</comment>
<dbReference type="EC" id="3.5.1.88" evidence="2"/>
<comment type="function">
    <text evidence="2">Removes the formyl group from the N-terminal Met of newly synthesized proteins. Requires at least a dipeptide for an efficient rate of reaction. N-terminal L-methionine is a prerequisite for activity but the enzyme has broad specificity at other positions.</text>
</comment>
<name>A0A438ADQ3_9RHOB</name>
<proteinExistence type="inferred from homology"/>
<comment type="catalytic activity">
    <reaction evidence="2">
        <text>N-terminal N-formyl-L-methionyl-[peptide] + H2O = N-terminal L-methionyl-[peptide] + formate</text>
        <dbReference type="Rhea" id="RHEA:24420"/>
        <dbReference type="Rhea" id="RHEA-COMP:10639"/>
        <dbReference type="Rhea" id="RHEA-COMP:10640"/>
        <dbReference type="ChEBI" id="CHEBI:15377"/>
        <dbReference type="ChEBI" id="CHEBI:15740"/>
        <dbReference type="ChEBI" id="CHEBI:49298"/>
        <dbReference type="ChEBI" id="CHEBI:64731"/>
        <dbReference type="EC" id="3.5.1.88"/>
    </reaction>
</comment>
<comment type="cofactor">
    <cofactor evidence="2">
        <name>Fe(2+)</name>
        <dbReference type="ChEBI" id="CHEBI:29033"/>
    </cofactor>
    <text evidence="2">Binds 1 Fe(2+) ion.</text>
</comment>
<dbReference type="OrthoDB" id="9804313at2"/>
<feature type="binding site" evidence="2">
    <location>
        <position position="135"/>
    </location>
    <ligand>
        <name>Fe cation</name>
        <dbReference type="ChEBI" id="CHEBI:24875"/>
    </ligand>
</feature>
<organism evidence="3 4">
    <name type="scientific">Mesobaculum littorinae</name>
    <dbReference type="NCBI Taxonomy" id="2486419"/>
    <lineage>
        <taxon>Bacteria</taxon>
        <taxon>Pseudomonadati</taxon>
        <taxon>Pseudomonadota</taxon>
        <taxon>Alphaproteobacteria</taxon>
        <taxon>Rhodobacterales</taxon>
        <taxon>Roseobacteraceae</taxon>
        <taxon>Mesobaculum</taxon>
    </lineage>
</organism>
<accession>A0A438ADQ3</accession>
<keyword evidence="2" id="KW-0648">Protein biosynthesis</keyword>
<dbReference type="PANTHER" id="PTHR10458:SF22">
    <property type="entry name" value="PEPTIDE DEFORMYLASE"/>
    <property type="match status" value="1"/>
</dbReference>
<dbReference type="EMBL" id="RQXX01000008">
    <property type="protein sequence ID" value="RVV96797.1"/>
    <property type="molecule type" value="Genomic_DNA"/>
</dbReference>
<protein>
    <recommendedName>
        <fullName evidence="2">Peptide deformylase</fullName>
        <shortName evidence="2">PDF</shortName>
        <ecNumber evidence="2">3.5.1.88</ecNumber>
    </recommendedName>
    <alternativeName>
        <fullName evidence="2">Polypeptide deformylase</fullName>
    </alternativeName>
</protein>
<evidence type="ECO:0000313" key="4">
    <source>
        <dbReference type="Proteomes" id="UP000285908"/>
    </source>
</evidence>
<dbReference type="InterPro" id="IPR036821">
    <property type="entry name" value="Peptide_deformylase_sf"/>
</dbReference>
<feature type="binding site" evidence="2">
    <location>
        <position position="139"/>
    </location>
    <ligand>
        <name>Fe cation</name>
        <dbReference type="ChEBI" id="CHEBI:24875"/>
    </ligand>
</feature>
<dbReference type="Gene3D" id="3.90.45.10">
    <property type="entry name" value="Peptide deformylase"/>
    <property type="match status" value="1"/>
</dbReference>
<dbReference type="GO" id="GO:0046872">
    <property type="term" value="F:metal ion binding"/>
    <property type="evidence" value="ECO:0007669"/>
    <property type="project" value="UniProtKB-KW"/>
</dbReference>
<keyword evidence="4" id="KW-1185">Reference proteome</keyword>
<gene>
    <name evidence="2 3" type="primary">def</name>
    <name evidence="3" type="ORF">EKE94_17060</name>
</gene>
<dbReference type="RefSeq" id="WP_127907841.1">
    <property type="nucleotide sequence ID" value="NZ_RQXX01000008.1"/>
</dbReference>
<dbReference type="PIRSF" id="PIRSF004749">
    <property type="entry name" value="Pep_def"/>
    <property type="match status" value="1"/>
</dbReference>
<dbReference type="HAMAP" id="MF_00163">
    <property type="entry name" value="Pep_deformylase"/>
    <property type="match status" value="1"/>
</dbReference>
<dbReference type="CDD" id="cd00487">
    <property type="entry name" value="Pep_deformylase"/>
    <property type="match status" value="1"/>
</dbReference>
<keyword evidence="2" id="KW-0408">Iron</keyword>
<keyword evidence="2 3" id="KW-0378">Hydrolase</keyword>
<dbReference type="PANTHER" id="PTHR10458">
    <property type="entry name" value="PEPTIDE DEFORMYLASE"/>
    <property type="match status" value="1"/>
</dbReference>
<dbReference type="Proteomes" id="UP000285908">
    <property type="component" value="Unassembled WGS sequence"/>
</dbReference>
<evidence type="ECO:0000256" key="2">
    <source>
        <dbReference type="HAMAP-Rule" id="MF_00163"/>
    </source>
</evidence>
<dbReference type="NCBIfam" id="NF001159">
    <property type="entry name" value="PRK00150.1-3"/>
    <property type="match status" value="1"/>
</dbReference>
<comment type="caution">
    <text evidence="3">The sequence shown here is derived from an EMBL/GenBank/DDBJ whole genome shotgun (WGS) entry which is preliminary data.</text>
</comment>
<feature type="binding site" evidence="2">
    <location>
        <position position="93"/>
    </location>
    <ligand>
        <name>Fe cation</name>
        <dbReference type="ChEBI" id="CHEBI:24875"/>
    </ligand>
</feature>
<dbReference type="Pfam" id="PF01327">
    <property type="entry name" value="Pep_deformylase"/>
    <property type="match status" value="1"/>
</dbReference>
<dbReference type="GO" id="GO:0006412">
    <property type="term" value="P:translation"/>
    <property type="evidence" value="ECO:0007669"/>
    <property type="project" value="UniProtKB-UniRule"/>
</dbReference>
<keyword evidence="2" id="KW-0479">Metal-binding</keyword>
<feature type="active site" evidence="2">
    <location>
        <position position="136"/>
    </location>
</feature>